<proteinExistence type="predicted"/>
<dbReference type="EMBL" id="CANHGI010000002">
    <property type="protein sequence ID" value="CAI5441694.1"/>
    <property type="molecule type" value="Genomic_DNA"/>
</dbReference>
<sequence length="137" mass="15676">MEISGSGCHQKIYAGAPAVVFVKDDKYLEHVTRKIYLKSTKKELKHCQDVLHNFNVKVFVFMPIHEDTLHFIIDNRVETVQIVNKVLVEDFSKIKPPSGNEVLEGSVETEFDSTIRKLSVMLRNRSSKTRLTQTDNG</sequence>
<accession>A0A9P1IAW3</accession>
<organism evidence="1 2">
    <name type="scientific">Caenorhabditis angaria</name>
    <dbReference type="NCBI Taxonomy" id="860376"/>
    <lineage>
        <taxon>Eukaryota</taxon>
        <taxon>Metazoa</taxon>
        <taxon>Ecdysozoa</taxon>
        <taxon>Nematoda</taxon>
        <taxon>Chromadorea</taxon>
        <taxon>Rhabditida</taxon>
        <taxon>Rhabditina</taxon>
        <taxon>Rhabditomorpha</taxon>
        <taxon>Rhabditoidea</taxon>
        <taxon>Rhabditidae</taxon>
        <taxon>Peloderinae</taxon>
        <taxon>Caenorhabditis</taxon>
    </lineage>
</organism>
<dbReference type="AlphaFoldDB" id="A0A9P1IAW3"/>
<comment type="caution">
    <text evidence="1">The sequence shown here is derived from an EMBL/GenBank/DDBJ whole genome shotgun (WGS) entry which is preliminary data.</text>
</comment>
<evidence type="ECO:0000313" key="1">
    <source>
        <dbReference type="EMBL" id="CAI5441694.1"/>
    </source>
</evidence>
<evidence type="ECO:0000313" key="2">
    <source>
        <dbReference type="Proteomes" id="UP001152747"/>
    </source>
</evidence>
<gene>
    <name evidence="1" type="ORF">CAMP_LOCUS4331</name>
</gene>
<name>A0A9P1IAW3_9PELO</name>
<reference evidence="1" key="1">
    <citation type="submission" date="2022-11" db="EMBL/GenBank/DDBJ databases">
        <authorList>
            <person name="Kikuchi T."/>
        </authorList>
    </citation>
    <scope>NUCLEOTIDE SEQUENCE</scope>
    <source>
        <strain evidence="1">PS1010</strain>
    </source>
</reference>
<dbReference type="Proteomes" id="UP001152747">
    <property type="component" value="Unassembled WGS sequence"/>
</dbReference>
<keyword evidence="2" id="KW-1185">Reference proteome</keyword>
<protein>
    <submittedName>
        <fullName evidence="1">Uncharacterized protein</fullName>
    </submittedName>
</protein>